<keyword evidence="2" id="KW-1185">Reference proteome</keyword>
<reference evidence="1 2" key="1">
    <citation type="journal article" date="2015" name="PLoS Pathog.">
        <title>Evolution of genome size and complexity in the rhabdoviridae.</title>
        <authorList>
            <person name="Walker P.J."/>
            <person name="Firth C."/>
            <person name="Widen S.G."/>
            <person name="Blasdell K.R."/>
            <person name="Guzman H."/>
            <person name="Wood T.G."/>
            <person name="Paradkar P.N."/>
            <person name="Holmes E.C."/>
            <person name="Tesh R.B."/>
            <person name="Vasilakis N."/>
        </authorList>
    </citation>
    <scope>NUCLEOTIDE SEQUENCE [LARGE SCALE GENOMIC DNA]</scope>
    <source>
        <strain evidence="1 2">579</strain>
    </source>
</reference>
<proteinExistence type="predicted"/>
<name>A0A0D3R1F0_9RHAB</name>
<dbReference type="KEGG" id="vg:65101782"/>
<dbReference type="RefSeq" id="YP_010086567.1">
    <property type="nucleotide sequence ID" value="NC_055457.1"/>
</dbReference>
<dbReference type="EMBL" id="KM205009">
    <property type="protein sequence ID" value="AJR28478.1"/>
    <property type="molecule type" value="Viral_cRNA"/>
</dbReference>
<accession>A0A0D3R1F0</accession>
<evidence type="ECO:0000313" key="2">
    <source>
        <dbReference type="Proteomes" id="UP000502383"/>
    </source>
</evidence>
<dbReference type="Proteomes" id="UP000502383">
    <property type="component" value="Segment"/>
</dbReference>
<evidence type="ECO:0000313" key="1">
    <source>
        <dbReference type="EMBL" id="AJR28478.1"/>
    </source>
</evidence>
<sequence>MFLKALKKLTAAPPREVAPSAPEQGTDWQRATALLANITQEPTAPPPAPLNQELYLELYLKINLTTEGRPLEHKSPMAGLRNWPLHYTGEYDLRHIWMTFALVGACNLELLSEAGPRRYYSGLIHQGIGIKIKAGHPVVIGRKRCWNQTMKIDFDGVTTHWTFSGRMEPTLIPYRLRAASPELVSFLQAMWIRAEEDDGSLVISI</sequence>
<organism evidence="1 2">
    <name type="scientific">New Minto virus</name>
    <dbReference type="NCBI Taxonomy" id="1272952"/>
    <lineage>
        <taxon>Viruses</taxon>
        <taxon>Riboviria</taxon>
        <taxon>Orthornavirae</taxon>
        <taxon>Negarnaviricota</taxon>
        <taxon>Haploviricotina</taxon>
        <taxon>Monjiviricetes</taxon>
        <taxon>Mononegavirales</taxon>
        <taxon>Rhabdoviridae</taxon>
        <taxon>Alpharhabdovirinae</taxon>
        <taxon>Sawgrhavirus</taxon>
        <taxon>Sawgrhavirus minto</taxon>
    </lineage>
</organism>
<dbReference type="GeneID" id="65101782"/>
<protein>
    <submittedName>
        <fullName evidence="1">Matrix</fullName>
    </submittedName>
</protein>